<dbReference type="EMBL" id="JAULSU010000005">
    <property type="protein sequence ID" value="KAK0617204.1"/>
    <property type="molecule type" value="Genomic_DNA"/>
</dbReference>
<protein>
    <submittedName>
        <fullName evidence="2">Uncharacterized protein</fullName>
    </submittedName>
</protein>
<name>A0AA39WKS1_9PEZI</name>
<feature type="region of interest" description="Disordered" evidence="1">
    <location>
        <begin position="1"/>
        <end position="26"/>
    </location>
</feature>
<evidence type="ECO:0000313" key="3">
    <source>
        <dbReference type="Proteomes" id="UP001175000"/>
    </source>
</evidence>
<dbReference type="Proteomes" id="UP001175000">
    <property type="component" value="Unassembled WGS sequence"/>
</dbReference>
<accession>A0AA39WKS1</accession>
<evidence type="ECO:0000313" key="2">
    <source>
        <dbReference type="EMBL" id="KAK0617204.1"/>
    </source>
</evidence>
<gene>
    <name evidence="2" type="ORF">B0T14DRAFT_260828</name>
</gene>
<proteinExistence type="predicted"/>
<evidence type="ECO:0000256" key="1">
    <source>
        <dbReference type="SAM" id="MobiDB-lite"/>
    </source>
</evidence>
<keyword evidence="3" id="KW-1185">Reference proteome</keyword>
<comment type="caution">
    <text evidence="2">The sequence shown here is derived from an EMBL/GenBank/DDBJ whole genome shotgun (WGS) entry which is preliminary data.</text>
</comment>
<sequence length="263" mass="28756">MPNSVGTSHPLLRHHQSAPPPRIDAADDVTALTDPACWRLEVQPHKKQVCLDSQAPGFGQHLSLHQQGLGNLGFRWCFQNGATRCYRGLGGVVEGLQRDQWTPIVLPGVTGPRSGGKRFCIEKDDGAWHTTFAQVDGLRRCRADLRQSELATALTRLPSTLVAVVGQNKLKLGSFGPAATPGPNPNQIGGSLGPRRHWWKRLDYLAPCCRVGPSFKIFPITVFLHACGDQNRPSKPPQPLRLANEESAEPSAHAVCCHQRPSR</sequence>
<reference evidence="2" key="1">
    <citation type="submission" date="2023-06" db="EMBL/GenBank/DDBJ databases">
        <title>Genome-scale phylogeny and comparative genomics of the fungal order Sordariales.</title>
        <authorList>
            <consortium name="Lawrence Berkeley National Laboratory"/>
            <person name="Hensen N."/>
            <person name="Bonometti L."/>
            <person name="Westerberg I."/>
            <person name="Brannstrom I.O."/>
            <person name="Guillou S."/>
            <person name="Cros-Aarteil S."/>
            <person name="Calhoun S."/>
            <person name="Haridas S."/>
            <person name="Kuo A."/>
            <person name="Mondo S."/>
            <person name="Pangilinan J."/>
            <person name="Riley R."/>
            <person name="Labutti K."/>
            <person name="Andreopoulos B."/>
            <person name="Lipzen A."/>
            <person name="Chen C."/>
            <person name="Yanf M."/>
            <person name="Daum C."/>
            <person name="Ng V."/>
            <person name="Clum A."/>
            <person name="Steindorff A."/>
            <person name="Ohm R."/>
            <person name="Martin F."/>
            <person name="Silar P."/>
            <person name="Natvig D."/>
            <person name="Lalanne C."/>
            <person name="Gautier V."/>
            <person name="Ament-Velasquez S.L."/>
            <person name="Kruys A."/>
            <person name="Hutchinson M.I."/>
            <person name="Powell A.J."/>
            <person name="Barry K."/>
            <person name="Miller A.N."/>
            <person name="Grigoriev I.V."/>
            <person name="Debuchy R."/>
            <person name="Gladieux P."/>
            <person name="Thoren M.H."/>
            <person name="Johannesson H."/>
        </authorList>
    </citation>
    <scope>NUCLEOTIDE SEQUENCE</scope>
    <source>
        <strain evidence="2">CBS 606.72</strain>
    </source>
</reference>
<dbReference type="AlphaFoldDB" id="A0AA39WKS1"/>
<feature type="region of interest" description="Disordered" evidence="1">
    <location>
        <begin position="231"/>
        <end position="263"/>
    </location>
</feature>
<organism evidence="2 3">
    <name type="scientific">Immersiella caudata</name>
    <dbReference type="NCBI Taxonomy" id="314043"/>
    <lineage>
        <taxon>Eukaryota</taxon>
        <taxon>Fungi</taxon>
        <taxon>Dikarya</taxon>
        <taxon>Ascomycota</taxon>
        <taxon>Pezizomycotina</taxon>
        <taxon>Sordariomycetes</taxon>
        <taxon>Sordariomycetidae</taxon>
        <taxon>Sordariales</taxon>
        <taxon>Lasiosphaeriaceae</taxon>
        <taxon>Immersiella</taxon>
    </lineage>
</organism>